<dbReference type="EMBL" id="BJMM01000007">
    <property type="protein sequence ID" value="GEB49555.1"/>
    <property type="molecule type" value="Genomic_DNA"/>
</dbReference>
<evidence type="ECO:0000256" key="2">
    <source>
        <dbReference type="ARBA" id="ARBA00023163"/>
    </source>
</evidence>
<reference evidence="5 6" key="1">
    <citation type="submission" date="2019-06" db="EMBL/GenBank/DDBJ databases">
        <title>Whole genome shotgun sequence of Streptomyces cacaoi subsp. cacaoi NBRC 12748.</title>
        <authorList>
            <person name="Hosoyama A."/>
            <person name="Uohara A."/>
            <person name="Ohji S."/>
            <person name="Ichikawa N."/>
        </authorList>
    </citation>
    <scope>NUCLEOTIDE SEQUENCE [LARGE SCALE GENOMIC DNA]</scope>
    <source>
        <strain evidence="5 6">NBRC 12748</strain>
    </source>
</reference>
<feature type="region of interest" description="Disordered" evidence="3">
    <location>
        <begin position="229"/>
        <end position="269"/>
    </location>
</feature>
<evidence type="ECO:0000256" key="3">
    <source>
        <dbReference type="SAM" id="MobiDB-lite"/>
    </source>
</evidence>
<feature type="compositionally biased region" description="Gly residues" evidence="3">
    <location>
        <begin position="251"/>
        <end position="269"/>
    </location>
</feature>
<dbReference type="InterPro" id="IPR034660">
    <property type="entry name" value="DinB/YfiT-like"/>
</dbReference>
<evidence type="ECO:0000313" key="5">
    <source>
        <dbReference type="EMBL" id="GEB49555.1"/>
    </source>
</evidence>
<keyword evidence="1" id="KW-0805">Transcription regulation</keyword>
<dbReference type="Proteomes" id="UP000319210">
    <property type="component" value="Unassembled WGS sequence"/>
</dbReference>
<evidence type="ECO:0000313" key="6">
    <source>
        <dbReference type="Proteomes" id="UP000319210"/>
    </source>
</evidence>
<dbReference type="InterPro" id="IPR041916">
    <property type="entry name" value="Anti_sigma_zinc_sf"/>
</dbReference>
<proteinExistence type="predicted"/>
<comment type="caution">
    <text evidence="5">The sequence shown here is derived from an EMBL/GenBank/DDBJ whole genome shotgun (WGS) entry which is preliminary data.</text>
</comment>
<dbReference type="PROSITE" id="PS51257">
    <property type="entry name" value="PROKAR_LIPOPROTEIN"/>
    <property type="match status" value="1"/>
</dbReference>
<dbReference type="Pfam" id="PF13490">
    <property type="entry name" value="zf-HC2"/>
    <property type="match status" value="1"/>
</dbReference>
<gene>
    <name evidence="5" type="ORF">SCA03_21060</name>
</gene>
<sequence>MPGAPSRDGPDAPGYGHAVLKSLLGAWALAACSPEETAAVEAHLTDCAPCADEAVRLRDAVGLLHAEDSLDLDPGLRSQVLEGCLDRRPARIPVPHWAAPYEAETARLDALLRDMADEEWRAPVRLRWFDGEGETEREATVAQLLGHLYAVDGAVAAALGLPDPLAGPGGPRSSPERNAGPVDLVHGPVARTEAYWALDTAAHHSAEARTPWREQSRAVVRHVSYAQSDATGGAAGGARPGAAGSRRRTGPSGGARGGGAVGEAGNGTGAGDRSALPVGYGEFTLPLHDALLDRAFECWKHAEDIADAVDYPYGPPVAAHLNLLVDLAARRLPDALAGRRRAGLAGPPGTLAPAGAPGRTLRLEVEGEGGGDWYVPLDSPAARPSPDHQVAHVALDTLEFCQLAAGHVPPLEAAVGEDGDREAIREVLYAVASLSRL</sequence>
<name>A0A4Y3QW17_STRCI</name>
<dbReference type="SUPFAM" id="SSF109854">
    <property type="entry name" value="DinB/YfiT-like putative metalloenzymes"/>
    <property type="match status" value="1"/>
</dbReference>
<accession>A0A4Y3QW17</accession>
<dbReference type="Gene3D" id="1.10.10.1320">
    <property type="entry name" value="Anti-sigma factor, zinc-finger domain"/>
    <property type="match status" value="1"/>
</dbReference>
<evidence type="ECO:0000256" key="1">
    <source>
        <dbReference type="ARBA" id="ARBA00023015"/>
    </source>
</evidence>
<protein>
    <recommendedName>
        <fullName evidence="4">Putative zinc-finger domain-containing protein</fullName>
    </recommendedName>
</protein>
<keyword evidence="6" id="KW-1185">Reference proteome</keyword>
<feature type="domain" description="Putative zinc-finger" evidence="4">
    <location>
        <begin position="22"/>
        <end position="51"/>
    </location>
</feature>
<organism evidence="5 6">
    <name type="scientific">Streptomyces cacaoi</name>
    <dbReference type="NCBI Taxonomy" id="1898"/>
    <lineage>
        <taxon>Bacteria</taxon>
        <taxon>Bacillati</taxon>
        <taxon>Actinomycetota</taxon>
        <taxon>Actinomycetes</taxon>
        <taxon>Kitasatosporales</taxon>
        <taxon>Streptomycetaceae</taxon>
        <taxon>Streptomyces</taxon>
    </lineage>
</organism>
<evidence type="ECO:0000259" key="4">
    <source>
        <dbReference type="Pfam" id="PF13490"/>
    </source>
</evidence>
<keyword evidence="2" id="KW-0804">Transcription</keyword>
<dbReference type="AlphaFoldDB" id="A0A4Y3QW17"/>
<dbReference type="InterPro" id="IPR027383">
    <property type="entry name" value="Znf_put"/>
</dbReference>